<sequence>MSALFFVFGQAVATPLQADSPQLLTDFSTAGGYAWGSITDTVMGGRSSGKVAIKQGKLKFSGEVSLENNGGFASMRSQNDPLDLSAYQGIELRIKGDGRSYYLTCRDSTKSRRAFWAPVQTKPGSWMTIRIPFDEFYATYFGRKVPSRKLKLDHVCSIGLMLYDKQAGAFSVELDSIKVY</sequence>
<protein>
    <submittedName>
        <fullName evidence="3">CIA30 family protein</fullName>
    </submittedName>
</protein>
<dbReference type="RefSeq" id="WP_200311084.1">
    <property type="nucleotide sequence ID" value="NZ_JAENIM010000039.1"/>
</dbReference>
<name>A0A8J7MDL0_9BACT</name>
<evidence type="ECO:0000313" key="4">
    <source>
        <dbReference type="Proteomes" id="UP000624703"/>
    </source>
</evidence>
<dbReference type="InterPro" id="IPR008979">
    <property type="entry name" value="Galactose-bd-like_sf"/>
</dbReference>
<proteinExistence type="inferred from homology"/>
<evidence type="ECO:0000259" key="2">
    <source>
        <dbReference type="Pfam" id="PF08547"/>
    </source>
</evidence>
<dbReference type="AlphaFoldDB" id="A0A8J7MDL0"/>
<dbReference type="PANTHER" id="PTHR13194">
    <property type="entry name" value="COMPLEX I INTERMEDIATE-ASSOCIATED PROTEIN 30"/>
    <property type="match status" value="1"/>
</dbReference>
<evidence type="ECO:0000313" key="3">
    <source>
        <dbReference type="EMBL" id="MBK1791067.1"/>
    </source>
</evidence>
<dbReference type="SUPFAM" id="SSF49785">
    <property type="entry name" value="Galactose-binding domain-like"/>
    <property type="match status" value="1"/>
</dbReference>
<dbReference type="InterPro" id="IPR039131">
    <property type="entry name" value="NDUFAF1"/>
</dbReference>
<evidence type="ECO:0000256" key="1">
    <source>
        <dbReference type="ARBA" id="ARBA00007884"/>
    </source>
</evidence>
<dbReference type="Gene3D" id="2.60.120.430">
    <property type="entry name" value="Galactose-binding lectin"/>
    <property type="match status" value="1"/>
</dbReference>
<dbReference type="Proteomes" id="UP000624703">
    <property type="component" value="Unassembled WGS sequence"/>
</dbReference>
<comment type="caution">
    <text evidence="3">The sequence shown here is derived from an EMBL/GenBank/DDBJ whole genome shotgun (WGS) entry which is preliminary data.</text>
</comment>
<reference evidence="3" key="1">
    <citation type="submission" date="2021-01" db="EMBL/GenBank/DDBJ databases">
        <title>Modified the classification status of verrucomicrobia.</title>
        <authorList>
            <person name="Feng X."/>
        </authorList>
    </citation>
    <scope>NUCLEOTIDE SEQUENCE</scope>
    <source>
        <strain evidence="3">_KCTC 22039</strain>
    </source>
</reference>
<dbReference type="InterPro" id="IPR013857">
    <property type="entry name" value="NADH-UbQ_OxRdtase-assoc_prot30"/>
</dbReference>
<accession>A0A8J7MDL0</accession>
<keyword evidence="4" id="KW-1185">Reference proteome</keyword>
<dbReference type="Pfam" id="PF08547">
    <property type="entry name" value="CIA30"/>
    <property type="match status" value="1"/>
</dbReference>
<comment type="similarity">
    <text evidence="1">Belongs to the CIA30 family.</text>
</comment>
<dbReference type="EMBL" id="JAENIM010000039">
    <property type="protein sequence ID" value="MBK1791067.1"/>
    <property type="molecule type" value="Genomic_DNA"/>
</dbReference>
<dbReference type="PANTHER" id="PTHR13194:SF19">
    <property type="entry name" value="NAD(P)-BINDING ROSSMANN-FOLD SUPERFAMILY PROTEIN"/>
    <property type="match status" value="1"/>
</dbReference>
<gene>
    <name evidence="3" type="ORF">JIN82_07875</name>
</gene>
<feature type="domain" description="NADH:ubiquinone oxidoreductase intermediate-associated protein 30" evidence="2">
    <location>
        <begin position="34"/>
        <end position="173"/>
    </location>
</feature>
<organism evidence="3 4">
    <name type="scientific">Persicirhabdus sediminis</name>
    <dbReference type="NCBI Taxonomy" id="454144"/>
    <lineage>
        <taxon>Bacteria</taxon>
        <taxon>Pseudomonadati</taxon>
        <taxon>Verrucomicrobiota</taxon>
        <taxon>Verrucomicrobiia</taxon>
        <taxon>Verrucomicrobiales</taxon>
        <taxon>Verrucomicrobiaceae</taxon>
        <taxon>Persicirhabdus</taxon>
    </lineage>
</organism>